<evidence type="ECO:0000313" key="1">
    <source>
        <dbReference type="EMBL" id="KKN79108.1"/>
    </source>
</evidence>
<name>A0A0F9WKS8_9ZZZZ</name>
<protein>
    <submittedName>
        <fullName evidence="1">Uncharacterized protein</fullName>
    </submittedName>
</protein>
<gene>
    <name evidence="1" type="ORF">LCGC14_0342960</name>
</gene>
<sequence>MSAKGEVESGGGFAPLTRAGIRINSRKNAIMASLSKDMKSVTNALIVCHRSFDAGKNKMSDVEQTMWLLVFRSAEVGVGAMFNQVKESAALHRDIGREIDENEVWRK</sequence>
<comment type="caution">
    <text evidence="1">The sequence shown here is derived from an EMBL/GenBank/DDBJ whole genome shotgun (WGS) entry which is preliminary data.</text>
</comment>
<dbReference type="EMBL" id="LAZR01000252">
    <property type="protein sequence ID" value="KKN79108.1"/>
    <property type="molecule type" value="Genomic_DNA"/>
</dbReference>
<dbReference type="AlphaFoldDB" id="A0A0F9WKS8"/>
<reference evidence="1" key="1">
    <citation type="journal article" date="2015" name="Nature">
        <title>Complex archaea that bridge the gap between prokaryotes and eukaryotes.</title>
        <authorList>
            <person name="Spang A."/>
            <person name="Saw J.H."/>
            <person name="Jorgensen S.L."/>
            <person name="Zaremba-Niedzwiedzka K."/>
            <person name="Martijn J."/>
            <person name="Lind A.E."/>
            <person name="van Eijk R."/>
            <person name="Schleper C."/>
            <person name="Guy L."/>
            <person name="Ettema T.J."/>
        </authorList>
    </citation>
    <scope>NUCLEOTIDE SEQUENCE</scope>
</reference>
<organism evidence="1">
    <name type="scientific">marine sediment metagenome</name>
    <dbReference type="NCBI Taxonomy" id="412755"/>
    <lineage>
        <taxon>unclassified sequences</taxon>
        <taxon>metagenomes</taxon>
        <taxon>ecological metagenomes</taxon>
    </lineage>
</organism>
<accession>A0A0F9WKS8</accession>
<proteinExistence type="predicted"/>